<keyword evidence="2" id="KW-0472">Membrane</keyword>
<feature type="region of interest" description="Disordered" evidence="1">
    <location>
        <begin position="1"/>
        <end position="50"/>
    </location>
</feature>
<keyword evidence="4" id="KW-1185">Reference proteome</keyword>
<protein>
    <recommendedName>
        <fullName evidence="5">Photosystem I reaction center subunit VIII</fullName>
    </recommendedName>
</protein>
<evidence type="ECO:0000313" key="4">
    <source>
        <dbReference type="Proteomes" id="UP001189429"/>
    </source>
</evidence>
<sequence>MGLARDRGLWGGGAGRGDEERPGGPEDPDLGPPPSSCSPGPRHQSSSPQALALRPGCLHWRDRPWAITCLPATMAPRRPGRALLAGAAALSAAWVARVAFVPAPHAAPAPQGQFNPTLAVSAALPTLMFAADAEAKYGDQRKWHSILVPLTTLIVPGIAFAAFLLYTFSDDFAWQLNPNAPKNIEKQAQYDMVPAWKNRSDPFRGLLNKDDFEKGLEEAWEKAKPAGSTVTVKQKLAEMSTQNNPHFMENKLAKLRMKARAALSA</sequence>
<feature type="transmembrane region" description="Helical" evidence="2">
    <location>
        <begin position="82"/>
        <end position="101"/>
    </location>
</feature>
<comment type="caution">
    <text evidence="3">The sequence shown here is derived from an EMBL/GenBank/DDBJ whole genome shotgun (WGS) entry which is preliminary data.</text>
</comment>
<evidence type="ECO:0008006" key="5">
    <source>
        <dbReference type="Google" id="ProtNLM"/>
    </source>
</evidence>
<keyword evidence="2" id="KW-1133">Transmembrane helix</keyword>
<name>A0ABN9WIJ2_9DINO</name>
<evidence type="ECO:0000313" key="3">
    <source>
        <dbReference type="EMBL" id="CAK0885251.1"/>
    </source>
</evidence>
<evidence type="ECO:0000256" key="2">
    <source>
        <dbReference type="SAM" id="Phobius"/>
    </source>
</evidence>
<reference evidence="3" key="1">
    <citation type="submission" date="2023-10" db="EMBL/GenBank/DDBJ databases">
        <authorList>
            <person name="Chen Y."/>
            <person name="Shah S."/>
            <person name="Dougan E. K."/>
            <person name="Thang M."/>
            <person name="Chan C."/>
        </authorList>
    </citation>
    <scope>NUCLEOTIDE SEQUENCE [LARGE SCALE GENOMIC DNA]</scope>
</reference>
<dbReference type="EMBL" id="CAUYUJ010018647">
    <property type="protein sequence ID" value="CAK0885251.1"/>
    <property type="molecule type" value="Genomic_DNA"/>
</dbReference>
<dbReference type="Proteomes" id="UP001189429">
    <property type="component" value="Unassembled WGS sequence"/>
</dbReference>
<gene>
    <name evidence="3" type="ORF">PCOR1329_LOCUS66925</name>
</gene>
<keyword evidence="2" id="KW-0812">Transmembrane</keyword>
<evidence type="ECO:0000256" key="1">
    <source>
        <dbReference type="SAM" id="MobiDB-lite"/>
    </source>
</evidence>
<organism evidence="3 4">
    <name type="scientific">Prorocentrum cordatum</name>
    <dbReference type="NCBI Taxonomy" id="2364126"/>
    <lineage>
        <taxon>Eukaryota</taxon>
        <taxon>Sar</taxon>
        <taxon>Alveolata</taxon>
        <taxon>Dinophyceae</taxon>
        <taxon>Prorocentrales</taxon>
        <taxon>Prorocentraceae</taxon>
        <taxon>Prorocentrum</taxon>
    </lineage>
</organism>
<proteinExistence type="predicted"/>
<feature type="transmembrane region" description="Helical" evidence="2">
    <location>
        <begin position="143"/>
        <end position="168"/>
    </location>
</feature>
<accession>A0ABN9WIJ2</accession>